<reference evidence="1" key="1">
    <citation type="journal article" date="2023" name="Mol. Phylogenet. Evol.">
        <title>Genome-scale phylogeny and comparative genomics of the fungal order Sordariales.</title>
        <authorList>
            <person name="Hensen N."/>
            <person name="Bonometti L."/>
            <person name="Westerberg I."/>
            <person name="Brannstrom I.O."/>
            <person name="Guillou S."/>
            <person name="Cros-Aarteil S."/>
            <person name="Calhoun S."/>
            <person name="Haridas S."/>
            <person name="Kuo A."/>
            <person name="Mondo S."/>
            <person name="Pangilinan J."/>
            <person name="Riley R."/>
            <person name="LaButti K."/>
            <person name="Andreopoulos B."/>
            <person name="Lipzen A."/>
            <person name="Chen C."/>
            <person name="Yan M."/>
            <person name="Daum C."/>
            <person name="Ng V."/>
            <person name="Clum A."/>
            <person name="Steindorff A."/>
            <person name="Ohm R.A."/>
            <person name="Martin F."/>
            <person name="Silar P."/>
            <person name="Natvig D.O."/>
            <person name="Lalanne C."/>
            <person name="Gautier V."/>
            <person name="Ament-Velasquez S.L."/>
            <person name="Kruys A."/>
            <person name="Hutchinson M.I."/>
            <person name="Powell A.J."/>
            <person name="Barry K."/>
            <person name="Miller A.N."/>
            <person name="Grigoriev I.V."/>
            <person name="Debuchy R."/>
            <person name="Gladieux P."/>
            <person name="Hiltunen Thoren M."/>
            <person name="Johannesson H."/>
        </authorList>
    </citation>
    <scope>NUCLEOTIDE SEQUENCE</scope>
    <source>
        <strain evidence="1">FGSC 1904</strain>
    </source>
</reference>
<evidence type="ECO:0000313" key="1">
    <source>
        <dbReference type="EMBL" id="KAK3397511.1"/>
    </source>
</evidence>
<protein>
    <submittedName>
        <fullName evidence="1">Uncharacterized protein</fullName>
    </submittedName>
</protein>
<keyword evidence="2" id="KW-1185">Reference proteome</keyword>
<dbReference type="EMBL" id="JAUTDP010000007">
    <property type="protein sequence ID" value="KAK3397511.1"/>
    <property type="molecule type" value="Genomic_DNA"/>
</dbReference>
<sequence length="83" mass="9510">MSTTTMPEGAGLIHSARGLFKMMETAFSYAFHAYHDHRIYHPAFNTTTWLNIPYRGLVSHDALERAGLALNKWFSGRDVPRRD</sequence>
<proteinExistence type="predicted"/>
<name>A0AAE0PCP7_SORBR</name>
<accession>A0AAE0PCP7</accession>
<organism evidence="1 2">
    <name type="scientific">Sordaria brevicollis</name>
    <dbReference type="NCBI Taxonomy" id="83679"/>
    <lineage>
        <taxon>Eukaryota</taxon>
        <taxon>Fungi</taxon>
        <taxon>Dikarya</taxon>
        <taxon>Ascomycota</taxon>
        <taxon>Pezizomycotina</taxon>
        <taxon>Sordariomycetes</taxon>
        <taxon>Sordariomycetidae</taxon>
        <taxon>Sordariales</taxon>
        <taxon>Sordariaceae</taxon>
        <taxon>Sordaria</taxon>
    </lineage>
</organism>
<reference evidence="1" key="2">
    <citation type="submission" date="2023-07" db="EMBL/GenBank/DDBJ databases">
        <authorList>
            <consortium name="Lawrence Berkeley National Laboratory"/>
            <person name="Haridas S."/>
            <person name="Hensen N."/>
            <person name="Bonometti L."/>
            <person name="Westerberg I."/>
            <person name="Brannstrom I.O."/>
            <person name="Guillou S."/>
            <person name="Cros-Aarteil S."/>
            <person name="Calhoun S."/>
            <person name="Kuo A."/>
            <person name="Mondo S."/>
            <person name="Pangilinan J."/>
            <person name="Riley R."/>
            <person name="LaButti K."/>
            <person name="Andreopoulos B."/>
            <person name="Lipzen A."/>
            <person name="Chen C."/>
            <person name="Yanf M."/>
            <person name="Daum C."/>
            <person name="Ng V."/>
            <person name="Clum A."/>
            <person name="Steindorff A."/>
            <person name="Ohm R."/>
            <person name="Martin F."/>
            <person name="Silar P."/>
            <person name="Natvig D."/>
            <person name="Lalanne C."/>
            <person name="Gautier V."/>
            <person name="Ament-velasquez S.L."/>
            <person name="Kruys A."/>
            <person name="Hutchinson M.I."/>
            <person name="Powell A.J."/>
            <person name="Barry K."/>
            <person name="Miller A.N."/>
            <person name="Grigoriev I.V."/>
            <person name="Debuchy R."/>
            <person name="Gladieux P."/>
            <person name="Thoren M.H."/>
            <person name="Johannesson H."/>
        </authorList>
    </citation>
    <scope>NUCLEOTIDE SEQUENCE</scope>
    <source>
        <strain evidence="1">FGSC 1904</strain>
    </source>
</reference>
<gene>
    <name evidence="1" type="ORF">B0T20DRAFT_222192</name>
</gene>
<dbReference type="AlphaFoldDB" id="A0AAE0PCP7"/>
<dbReference type="Proteomes" id="UP001281003">
    <property type="component" value="Unassembled WGS sequence"/>
</dbReference>
<evidence type="ECO:0000313" key="2">
    <source>
        <dbReference type="Proteomes" id="UP001281003"/>
    </source>
</evidence>
<comment type="caution">
    <text evidence="1">The sequence shown here is derived from an EMBL/GenBank/DDBJ whole genome shotgun (WGS) entry which is preliminary data.</text>
</comment>